<feature type="compositionally biased region" description="Low complexity" evidence="1">
    <location>
        <begin position="163"/>
        <end position="178"/>
    </location>
</feature>
<evidence type="ECO:0000313" key="3">
    <source>
        <dbReference type="Proteomes" id="UP000235388"/>
    </source>
</evidence>
<evidence type="ECO:0000313" key="2">
    <source>
        <dbReference type="EMBL" id="PLW23171.1"/>
    </source>
</evidence>
<feature type="compositionally biased region" description="Polar residues" evidence="1">
    <location>
        <begin position="277"/>
        <end position="299"/>
    </location>
</feature>
<sequence length="574" mass="60039">MSGENPSQKGNKRPGEQLEEDRPPQKQRRNAEAPPSQPSEPRYRTRRQVALANSRAPSAGQSQPAQNEPAQAQPRPPVAKPSQPAAKKKKTKTGGSTQRARQPVAGPSQPTMHSKKSSKSPQSVPAPGPSQPAGKKKKSPAGKSPQGARQPVAGPSQPAIQIKQSPKSPKLAPAPAQAGSDKNQSKNASSRSRSRQPIPQPAVPAARNLIINAGPRPVVPNRDEPFAGSALEPLASPGHLSRLSQAVEALAAQPGRSSARGSAATAATANESASHSQVPQGTSATQRPPVGTDSTNQAGGQPPTGTRWEWRPAGAQLASPGRMEWLYQKVGSRTCATAPKGSASQSQVPSGTSATRNNPPANLPPTNQKNSAGPSRPNNPGQAKKTGSTSSRPGAATGAGSQQSSRAQVGSGIRRTRANTSTEPGPYTSPTSAPPGPPNSRQRILNRARARALAALPGPAAVPADTNRPIPADQTGQPPVGTHSMAQAGQQRRPETGTHSSIRGPSNRAAGSTRNPRVVLERRVRETYESVREEVEVMFGAFGPASEEEREARLNTLQEIYEEFLLLSQSSFEI</sequence>
<protein>
    <submittedName>
        <fullName evidence="2">Uncharacterized protein</fullName>
    </submittedName>
</protein>
<feature type="compositionally biased region" description="Basic and acidic residues" evidence="1">
    <location>
        <begin position="13"/>
        <end position="24"/>
    </location>
</feature>
<reference evidence="2 3" key="1">
    <citation type="submission" date="2017-11" db="EMBL/GenBank/DDBJ databases">
        <title>De novo assembly and phasing of dikaryotic genomes from two isolates of Puccinia coronata f. sp. avenae, the causal agent of oat crown rust.</title>
        <authorList>
            <person name="Miller M.E."/>
            <person name="Zhang Y."/>
            <person name="Omidvar V."/>
            <person name="Sperschneider J."/>
            <person name="Schwessinger B."/>
            <person name="Raley C."/>
            <person name="Palmer J.M."/>
            <person name="Garnica D."/>
            <person name="Upadhyaya N."/>
            <person name="Rathjen J."/>
            <person name="Taylor J.M."/>
            <person name="Park R.F."/>
            <person name="Dodds P.N."/>
            <person name="Hirsch C.D."/>
            <person name="Kianian S.F."/>
            <person name="Figueroa M."/>
        </authorList>
    </citation>
    <scope>NUCLEOTIDE SEQUENCE [LARGE SCALE GENOMIC DNA]</scope>
    <source>
        <strain evidence="2">12NC29</strain>
    </source>
</reference>
<dbReference type="Proteomes" id="UP000235388">
    <property type="component" value="Unassembled WGS sequence"/>
</dbReference>
<proteinExistence type="predicted"/>
<keyword evidence="3" id="KW-1185">Reference proteome</keyword>
<organism evidence="2 3">
    <name type="scientific">Puccinia coronata f. sp. avenae</name>
    <dbReference type="NCBI Taxonomy" id="200324"/>
    <lineage>
        <taxon>Eukaryota</taxon>
        <taxon>Fungi</taxon>
        <taxon>Dikarya</taxon>
        <taxon>Basidiomycota</taxon>
        <taxon>Pucciniomycotina</taxon>
        <taxon>Pucciniomycetes</taxon>
        <taxon>Pucciniales</taxon>
        <taxon>Pucciniaceae</taxon>
        <taxon>Puccinia</taxon>
    </lineage>
</organism>
<feature type="compositionally biased region" description="Polar residues" evidence="1">
    <location>
        <begin position="497"/>
        <end position="515"/>
    </location>
</feature>
<comment type="caution">
    <text evidence="2">The sequence shown here is derived from an EMBL/GenBank/DDBJ whole genome shotgun (WGS) entry which is preliminary data.</text>
</comment>
<feature type="region of interest" description="Disordered" evidence="1">
    <location>
        <begin position="459"/>
        <end position="516"/>
    </location>
</feature>
<gene>
    <name evidence="2" type="ORF">PCANC_28033</name>
</gene>
<feature type="compositionally biased region" description="Polar residues" evidence="1">
    <location>
        <begin position="342"/>
        <end position="392"/>
    </location>
</feature>
<accession>A0A2N5TCF2</accession>
<feature type="compositionally biased region" description="Low complexity" evidence="1">
    <location>
        <begin position="61"/>
        <end position="73"/>
    </location>
</feature>
<feature type="compositionally biased region" description="Low complexity" evidence="1">
    <location>
        <begin position="251"/>
        <end position="276"/>
    </location>
</feature>
<feature type="compositionally biased region" description="Polar residues" evidence="1">
    <location>
        <begin position="399"/>
        <end position="408"/>
    </location>
</feature>
<dbReference type="AlphaFoldDB" id="A0A2N5TCF2"/>
<feature type="compositionally biased region" description="Polar residues" evidence="1">
    <location>
        <begin position="418"/>
        <end position="431"/>
    </location>
</feature>
<feature type="region of interest" description="Disordered" evidence="1">
    <location>
        <begin position="335"/>
        <end position="442"/>
    </location>
</feature>
<name>A0A2N5TCF2_9BASI</name>
<feature type="region of interest" description="Disordered" evidence="1">
    <location>
        <begin position="1"/>
        <end position="316"/>
    </location>
</feature>
<evidence type="ECO:0000256" key="1">
    <source>
        <dbReference type="SAM" id="MobiDB-lite"/>
    </source>
</evidence>
<dbReference type="EMBL" id="PGCJ01000731">
    <property type="protein sequence ID" value="PLW23171.1"/>
    <property type="molecule type" value="Genomic_DNA"/>
</dbReference>